<dbReference type="PANTHER" id="PTHR21301:SF13">
    <property type="match status" value="1"/>
</dbReference>
<accession>A0A8C5N1Y7</accession>
<feature type="domain" description="Reverse transcriptase" evidence="1">
    <location>
        <begin position="140"/>
        <end position="390"/>
    </location>
</feature>
<reference evidence="2" key="1">
    <citation type="submission" date="2025-08" db="UniProtKB">
        <authorList>
            <consortium name="Ensembl"/>
        </authorList>
    </citation>
    <scope>IDENTIFICATION</scope>
</reference>
<dbReference type="GeneTree" id="ENSGT00940000154669"/>
<dbReference type="Ensembl" id="ENSLLET00000021203.1">
    <property type="protein sequence ID" value="ENSLLEP00000020401.1"/>
    <property type="gene ID" value="ENSLLEG00000012934.1"/>
</dbReference>
<evidence type="ECO:0000259" key="1">
    <source>
        <dbReference type="PROSITE" id="PS50878"/>
    </source>
</evidence>
<dbReference type="Proteomes" id="UP000694569">
    <property type="component" value="Unplaced"/>
</dbReference>
<keyword evidence="3" id="KW-1185">Reference proteome</keyword>
<reference evidence="2" key="2">
    <citation type="submission" date="2025-09" db="UniProtKB">
        <authorList>
            <consortium name="Ensembl"/>
        </authorList>
    </citation>
    <scope>IDENTIFICATION</scope>
</reference>
<dbReference type="PANTHER" id="PTHR21301">
    <property type="entry name" value="REVERSE TRANSCRIPTASE"/>
    <property type="match status" value="1"/>
</dbReference>
<evidence type="ECO:0000313" key="2">
    <source>
        <dbReference type="Ensembl" id="ENSLLEP00000020401.1"/>
    </source>
</evidence>
<evidence type="ECO:0000313" key="3">
    <source>
        <dbReference type="Proteomes" id="UP000694569"/>
    </source>
</evidence>
<dbReference type="InterPro" id="IPR058912">
    <property type="entry name" value="HTH_animal"/>
</dbReference>
<dbReference type="OrthoDB" id="9908725at2759"/>
<dbReference type="AlphaFoldDB" id="A0A8C5N1Y7"/>
<dbReference type="Pfam" id="PF26215">
    <property type="entry name" value="HTH_animal"/>
    <property type="match status" value="1"/>
</dbReference>
<dbReference type="InterPro" id="IPR000477">
    <property type="entry name" value="RT_dom"/>
</dbReference>
<protein>
    <recommendedName>
        <fullName evidence="1">Reverse transcriptase domain-containing protein</fullName>
    </recommendedName>
</protein>
<dbReference type="PROSITE" id="PS50878">
    <property type="entry name" value="RT_POL"/>
    <property type="match status" value="1"/>
</dbReference>
<name>A0A8C5N1Y7_9ANUR</name>
<proteinExistence type="predicted"/>
<organism evidence="2 3">
    <name type="scientific">Leptobrachium leishanense</name>
    <name type="common">Leishan spiny toad</name>
    <dbReference type="NCBI Taxonomy" id="445787"/>
    <lineage>
        <taxon>Eukaryota</taxon>
        <taxon>Metazoa</taxon>
        <taxon>Chordata</taxon>
        <taxon>Craniata</taxon>
        <taxon>Vertebrata</taxon>
        <taxon>Euteleostomi</taxon>
        <taxon>Amphibia</taxon>
        <taxon>Batrachia</taxon>
        <taxon>Anura</taxon>
        <taxon>Pelobatoidea</taxon>
        <taxon>Megophryidae</taxon>
        <taxon>Leptobrachium</taxon>
    </lineage>
</organism>
<sequence length="564" mass="64880">MDLLDDSSGIKIGMTDLRPKSKFAPNLKEFGNVDLFCRLVCNDIDKLNVHDVLASHTDNLNSGERKALSDLEKDNDLVIKQSDKGGNVVLMTVMNYKKMVMTVLNDESTYEKLTCDPTMAYLTQLRLLVNSAFDNLVISKTEREFLTPHNPTVATFYCIPKIHKDSHDPPGRPIVSGNDNLTQNMSVFVDKFLRKYVTALPSYIRDTKQVLQTLKAKKIRQGTLLCCLDVESLYSSIPHDLGLLHIKKTLEKDDTLTDTIIQCVMSFLEFILTHNFFVFDGQFYHQIRGTAMGSSCAPSYANLFLGIWEDEFVFGETLSMYKPKIESWSRYIDDILVTWIGTDIEFRDFVIKLNDNPLNLKFTFEIQSDQINFLDVKIAKTDTGEIATSLFRKKTASNNLLHWDSFHPKSLKRGIPLGQYLRLRRLCSTDEEFVAKSQILRHDFKEKGYPNRCLKRAFQRALLLSRDDLLEDHTKPDTKLIRCIGTFDAGWDHVKKIMDRYWPLLTLDSQISDMLTDKASITARRSRNLRDRLVHSHFSLPSPTKTYTWLSRDLRGTYKCGRCV</sequence>